<dbReference type="Proteomes" id="UP001152533">
    <property type="component" value="Unassembled WGS sequence"/>
</dbReference>
<feature type="region of interest" description="Disordered" evidence="1">
    <location>
        <begin position="1"/>
        <end position="30"/>
    </location>
</feature>
<dbReference type="EMBL" id="CAMGZC010000171">
    <property type="protein sequence ID" value="CAI0644490.1"/>
    <property type="molecule type" value="Genomic_DNA"/>
</dbReference>
<gene>
    <name evidence="2" type="ORF">CGXH109_LOCUS36120</name>
</gene>
<evidence type="ECO:0000313" key="3">
    <source>
        <dbReference type="Proteomes" id="UP001152533"/>
    </source>
</evidence>
<proteinExistence type="predicted"/>
<reference evidence="2" key="1">
    <citation type="submission" date="2022-08" db="EMBL/GenBank/DDBJ databases">
        <authorList>
            <person name="Giroux E."/>
            <person name="Giroux E."/>
        </authorList>
    </citation>
    <scope>NUCLEOTIDE SEQUENCE</scope>
    <source>
        <strain evidence="2">H1091258</strain>
    </source>
</reference>
<name>A0A9W4WCT2_9PEZI</name>
<accession>A0A9W4WCT2</accession>
<evidence type="ECO:0000313" key="2">
    <source>
        <dbReference type="EMBL" id="CAI0644490.1"/>
    </source>
</evidence>
<dbReference type="AlphaFoldDB" id="A0A9W4WCT2"/>
<feature type="region of interest" description="Disordered" evidence="1">
    <location>
        <begin position="239"/>
        <end position="275"/>
    </location>
</feature>
<evidence type="ECO:0000256" key="1">
    <source>
        <dbReference type="SAM" id="MobiDB-lite"/>
    </source>
</evidence>
<protein>
    <submittedName>
        <fullName evidence="2">Uncharacterized protein</fullName>
    </submittedName>
</protein>
<keyword evidence="3" id="KW-1185">Reference proteome</keyword>
<organism evidence="2 3">
    <name type="scientific">Colletotrichum noveboracense</name>
    <dbReference type="NCBI Taxonomy" id="2664923"/>
    <lineage>
        <taxon>Eukaryota</taxon>
        <taxon>Fungi</taxon>
        <taxon>Dikarya</taxon>
        <taxon>Ascomycota</taxon>
        <taxon>Pezizomycotina</taxon>
        <taxon>Sordariomycetes</taxon>
        <taxon>Hypocreomycetidae</taxon>
        <taxon>Glomerellales</taxon>
        <taxon>Glomerellaceae</taxon>
        <taxon>Colletotrichum</taxon>
        <taxon>Colletotrichum gloeosporioides species complex</taxon>
    </lineage>
</organism>
<sequence length="275" mass="31164">MFPFNSALNPASVAKRQRPELPSPRHEDRACMEIPEDDDEMADATEDLDFRFHDIDTEPGTRARKAPVPREMTGNEDDFEYDARAPSALSFDSGGVEGWFPYVRERLGQLETITLNFRNLSGQRRTANDQASLQHLYESLVMQVHSEQAELEYTLGQTDGTRHDFPMGDGLDSGGILTWRKQWQRRKRIRETIKEASLTLSECYRGLMESSLTTGADVTGSETEEANLLARLESARQKLEESIDPHGSKRINYPPRVRRDRLDRGSKAGSSSMPD</sequence>
<feature type="compositionally biased region" description="Basic and acidic residues" evidence="1">
    <location>
        <begin position="17"/>
        <end position="30"/>
    </location>
</feature>
<comment type="caution">
    <text evidence="2">The sequence shown here is derived from an EMBL/GenBank/DDBJ whole genome shotgun (WGS) entry which is preliminary data.</text>
</comment>